<dbReference type="KEGG" id="rgi:RGI145_17560"/>
<dbReference type="Gene3D" id="3.40.50.720">
    <property type="entry name" value="NAD(P)-binding Rossmann-like Domain"/>
    <property type="match status" value="1"/>
</dbReference>
<name>A0A1L7AIT9_9PROT</name>
<dbReference type="Gene3D" id="3.30.360.10">
    <property type="entry name" value="Dihydrodipicolinate Reductase, domain 2"/>
    <property type="match status" value="1"/>
</dbReference>
<dbReference type="RefSeq" id="WP_075799408.1">
    <property type="nucleotide sequence ID" value="NZ_CP015583.1"/>
</dbReference>
<protein>
    <submittedName>
        <fullName evidence="3 4">Oxidoreductase</fullName>
    </submittedName>
</protein>
<evidence type="ECO:0000313" key="6">
    <source>
        <dbReference type="Proteomes" id="UP001258945"/>
    </source>
</evidence>
<dbReference type="GO" id="GO:0000166">
    <property type="term" value="F:nucleotide binding"/>
    <property type="evidence" value="ECO:0007669"/>
    <property type="project" value="InterPro"/>
</dbReference>
<proteinExistence type="predicted"/>
<keyword evidence="6" id="KW-1185">Reference proteome</keyword>
<dbReference type="PANTHER" id="PTHR43377">
    <property type="entry name" value="BILIVERDIN REDUCTASE A"/>
    <property type="match status" value="1"/>
</dbReference>
<evidence type="ECO:0000313" key="3">
    <source>
        <dbReference type="EMBL" id="APT58651.1"/>
    </source>
</evidence>
<dbReference type="InterPro" id="IPR055170">
    <property type="entry name" value="GFO_IDH_MocA-like_dom"/>
</dbReference>
<dbReference type="AlphaFoldDB" id="A0A1L7AIT9"/>
<dbReference type="EMBL" id="JAVVDO010000022">
    <property type="protein sequence ID" value="MDT8332146.1"/>
    <property type="molecule type" value="Genomic_DNA"/>
</dbReference>
<sequence length="350" mass="37489">MPSVAVIGAGVIGRAHIRILAGLPAEQGRLAAIVDPTPAGAELAASLGVPHFAEAEAMLDTVRPDGAVIATPNTLHVPGARACIARRTAMLIEKPLAEDLDLALAVAKEAEEADVPLLVGHFRRHNPVTRRAREILRGGGLGRLVAISADSMVLKPDPYYNVAWRREPGGGPVLINIVHDIDALRFLCGEIETVQAVTGNTARGFPVEDTAAVILRFRSGALCTITLSDAVPSPWCWDQTAGENPTFPPHEANAYRLCGTEASLEMPRLALWRYPGQRGWDQKLEREALEVEARDPLVEQMHHFLRVIRREEAPLVSGRDGAATLAATLAVPRSAATGEAVRPAYTLDAA</sequence>
<dbReference type="InterPro" id="IPR000683">
    <property type="entry name" value="Gfo/Idh/MocA-like_OxRdtase_N"/>
</dbReference>
<feature type="domain" description="GFO/IDH/MocA-like oxidoreductase" evidence="2">
    <location>
        <begin position="130"/>
        <end position="264"/>
    </location>
</feature>
<accession>A0A1L7AIT9</accession>
<evidence type="ECO:0000259" key="2">
    <source>
        <dbReference type="Pfam" id="PF22725"/>
    </source>
</evidence>
<reference evidence="3 5" key="1">
    <citation type="submission" date="2016-05" db="EMBL/GenBank/DDBJ databases">
        <title>Complete Genome and Methylome Analysis of Psychrotrophic Bacterial Isolates from Antarctic Lake Untersee.</title>
        <authorList>
            <person name="Fomenkov A."/>
            <person name="Akimov V.N."/>
            <person name="Vasilyeva L.V."/>
            <person name="Andersen D."/>
            <person name="Vincze T."/>
            <person name="Roberts R.J."/>
        </authorList>
    </citation>
    <scope>NUCLEOTIDE SEQUENCE [LARGE SCALE GENOMIC DNA]</scope>
    <source>
        <strain evidence="3 5">U14-5</strain>
    </source>
</reference>
<gene>
    <name evidence="3" type="ORF">RGI145_17560</name>
    <name evidence="4" type="ORF">RQ831_13880</name>
</gene>
<dbReference type="Pfam" id="PF22725">
    <property type="entry name" value="GFO_IDH_MocA_C3"/>
    <property type="match status" value="1"/>
</dbReference>
<dbReference type="InterPro" id="IPR051450">
    <property type="entry name" value="Gfo/Idh/MocA_Oxidoreductases"/>
</dbReference>
<dbReference type="SUPFAM" id="SSF51735">
    <property type="entry name" value="NAD(P)-binding Rossmann-fold domains"/>
    <property type="match status" value="1"/>
</dbReference>
<feature type="domain" description="Gfo/Idh/MocA-like oxidoreductase N-terminal" evidence="1">
    <location>
        <begin position="4"/>
        <end position="121"/>
    </location>
</feature>
<dbReference type="eggNOG" id="COG0673">
    <property type="taxonomic scope" value="Bacteria"/>
</dbReference>
<dbReference type="Proteomes" id="UP000185494">
    <property type="component" value="Chromosome 1"/>
</dbReference>
<dbReference type="EMBL" id="CP015583">
    <property type="protein sequence ID" value="APT58651.1"/>
    <property type="molecule type" value="Genomic_DNA"/>
</dbReference>
<dbReference type="InterPro" id="IPR036291">
    <property type="entry name" value="NAD(P)-bd_dom_sf"/>
</dbReference>
<dbReference type="PANTHER" id="PTHR43377:SF8">
    <property type="entry name" value="BLR3664 PROTEIN"/>
    <property type="match status" value="1"/>
</dbReference>
<reference evidence="4" key="3">
    <citation type="submission" date="2023-09" db="EMBL/GenBank/DDBJ databases">
        <authorList>
            <person name="Schober I."/>
            <person name="Bunk B."/>
        </authorList>
    </citation>
    <scope>NUCLEOTIDE SEQUENCE</scope>
    <source>
        <strain evidence="4">DSM 103800</strain>
    </source>
</reference>
<dbReference type="Pfam" id="PF01408">
    <property type="entry name" value="GFO_IDH_MocA"/>
    <property type="match status" value="1"/>
</dbReference>
<dbReference type="STRING" id="257708.RGI145_17560"/>
<dbReference type="SUPFAM" id="SSF55347">
    <property type="entry name" value="Glyceraldehyde-3-phosphate dehydrogenase-like, C-terminal domain"/>
    <property type="match status" value="1"/>
</dbReference>
<evidence type="ECO:0000259" key="1">
    <source>
        <dbReference type="Pfam" id="PF01408"/>
    </source>
</evidence>
<dbReference type="Proteomes" id="UP001258945">
    <property type="component" value="Unassembled WGS sequence"/>
</dbReference>
<organism evidence="3 5">
    <name type="scientific">Roseomonas gilardii</name>
    <dbReference type="NCBI Taxonomy" id="257708"/>
    <lineage>
        <taxon>Bacteria</taxon>
        <taxon>Pseudomonadati</taxon>
        <taxon>Pseudomonadota</taxon>
        <taxon>Alphaproteobacteria</taxon>
        <taxon>Acetobacterales</taxon>
        <taxon>Roseomonadaceae</taxon>
        <taxon>Roseomonas</taxon>
    </lineage>
</organism>
<evidence type="ECO:0000313" key="4">
    <source>
        <dbReference type="EMBL" id="MDT8332146.1"/>
    </source>
</evidence>
<reference evidence="4 6" key="2">
    <citation type="journal article" date="2019" name="Microb. Pathog.">
        <title>Comparison of VITEK 2, MALDI-TOF MS, 16S rRNA gene sequencing, and whole-genome sequencing for identification of Roseomonas mucosa.</title>
        <authorList>
            <person name="Rudolph W.W."/>
            <person name="Gunzer F."/>
            <person name="Trauth M."/>
            <person name="Bunk B."/>
            <person name="Bigge R."/>
            <person name="Schrottner P."/>
        </authorList>
    </citation>
    <scope>NUCLEOTIDE SEQUENCE [LARGE SCALE GENOMIC DNA]</scope>
    <source>
        <strain evidence="4 6">DSM 103800</strain>
    </source>
</reference>
<evidence type="ECO:0000313" key="5">
    <source>
        <dbReference type="Proteomes" id="UP000185494"/>
    </source>
</evidence>